<evidence type="ECO:0000313" key="2">
    <source>
        <dbReference type="EMBL" id="THW02474.1"/>
    </source>
</evidence>
<sequence>MDLIFNRDTFHCKLRTSARTVNTAKKAKLYLFLDASCVQSLEICNNDKEVIPSSVASTFVRQACTTSSDDIVGIHFVLKGHAPLIVPDLLLQKRASSTIGIEALLQVGQCKTFTVYLSSSAINREHLLALCGALVNGALKATPEGVINNLYATTNSKIVTHLDELWGPNEPEFPPPYDPPMALRASEDESTGRSDFEPSSPLRARKKRRISFPEARHTPSKRQLSTDKSLPEPWVLATAALGTEVAALRAELSALREEQQVWRVPVIDLENKPRSPPDPVPYCVSPTYYVPHSQTSTVEDTIEDRLMLEEYVTDEKQGQRA</sequence>
<evidence type="ECO:0000313" key="3">
    <source>
        <dbReference type="Proteomes" id="UP000308014"/>
    </source>
</evidence>
<gene>
    <name evidence="2" type="ORF">D6D24_10784</name>
</gene>
<feature type="non-terminal residue" evidence="2">
    <location>
        <position position="321"/>
    </location>
</feature>
<feature type="compositionally biased region" description="Basic and acidic residues" evidence="1">
    <location>
        <begin position="185"/>
        <end position="196"/>
    </location>
</feature>
<comment type="caution">
    <text evidence="2">The sequence shown here is derived from an EMBL/GenBank/DDBJ whole genome shotgun (WGS) entry which is preliminary data.</text>
</comment>
<accession>A0A4V4I852</accession>
<dbReference type="Proteomes" id="UP000308014">
    <property type="component" value="Unassembled WGS sequence"/>
</dbReference>
<dbReference type="AlphaFoldDB" id="A0A4V4I852"/>
<reference evidence="2 3" key="1">
    <citation type="submission" date="2018-10" db="EMBL/GenBank/DDBJ databases">
        <title>Fifty Aureobasidium pullulans genomes reveal a recombining polyextremotolerant generalist.</title>
        <authorList>
            <person name="Gostincar C."/>
            <person name="Turk M."/>
            <person name="Zajc J."/>
            <person name="Gunde-Cimerman N."/>
        </authorList>
    </citation>
    <scope>NUCLEOTIDE SEQUENCE [LARGE SCALE GENOMIC DNA]</scope>
    <source>
        <strain evidence="2 3">EXF-11318</strain>
    </source>
</reference>
<proteinExistence type="predicted"/>
<feature type="region of interest" description="Disordered" evidence="1">
    <location>
        <begin position="167"/>
        <end position="228"/>
    </location>
</feature>
<evidence type="ECO:0000256" key="1">
    <source>
        <dbReference type="SAM" id="MobiDB-lite"/>
    </source>
</evidence>
<name>A0A4V4I852_AURPU</name>
<organism evidence="2 3">
    <name type="scientific">Aureobasidium pullulans</name>
    <name type="common">Black yeast</name>
    <name type="synonym">Pullularia pullulans</name>
    <dbReference type="NCBI Taxonomy" id="5580"/>
    <lineage>
        <taxon>Eukaryota</taxon>
        <taxon>Fungi</taxon>
        <taxon>Dikarya</taxon>
        <taxon>Ascomycota</taxon>
        <taxon>Pezizomycotina</taxon>
        <taxon>Dothideomycetes</taxon>
        <taxon>Dothideomycetidae</taxon>
        <taxon>Dothideales</taxon>
        <taxon>Saccotheciaceae</taxon>
        <taxon>Aureobasidium</taxon>
    </lineage>
</organism>
<protein>
    <submittedName>
        <fullName evidence="2">Uncharacterized protein</fullName>
    </submittedName>
</protein>
<dbReference type="EMBL" id="QZAJ01001298">
    <property type="protein sequence ID" value="THW02474.1"/>
    <property type="molecule type" value="Genomic_DNA"/>
</dbReference>